<dbReference type="EMBL" id="ABCS01000022">
    <property type="protein sequence ID" value="EDM79138.1"/>
    <property type="molecule type" value="Genomic_DNA"/>
</dbReference>
<evidence type="ECO:0000259" key="4">
    <source>
        <dbReference type="Pfam" id="PF00933"/>
    </source>
</evidence>
<reference evidence="5 6" key="1">
    <citation type="submission" date="2007-06" db="EMBL/GenBank/DDBJ databases">
        <authorList>
            <person name="Shimkets L."/>
            <person name="Ferriera S."/>
            <person name="Johnson J."/>
            <person name="Kravitz S."/>
            <person name="Beeson K."/>
            <person name="Sutton G."/>
            <person name="Rogers Y.-H."/>
            <person name="Friedman R."/>
            <person name="Frazier M."/>
            <person name="Venter J.C."/>
        </authorList>
    </citation>
    <scope>NUCLEOTIDE SEQUENCE [LARGE SCALE GENOMIC DNA]</scope>
    <source>
        <strain evidence="5 6">SIR-1</strain>
    </source>
</reference>
<dbReference type="Pfam" id="PF00933">
    <property type="entry name" value="Glyco_hydro_3"/>
    <property type="match status" value="1"/>
</dbReference>
<name>A6G4L8_9BACT</name>
<gene>
    <name evidence="5" type="ORF">PPSIR1_27268</name>
</gene>
<keyword evidence="2" id="KW-0378">Hydrolase</keyword>
<dbReference type="AlphaFoldDB" id="A6G4L8"/>
<evidence type="ECO:0000256" key="2">
    <source>
        <dbReference type="ARBA" id="ARBA00022801"/>
    </source>
</evidence>
<evidence type="ECO:0000313" key="5">
    <source>
        <dbReference type="EMBL" id="EDM79138.1"/>
    </source>
</evidence>
<evidence type="ECO:0000256" key="3">
    <source>
        <dbReference type="ARBA" id="ARBA00023295"/>
    </source>
</evidence>
<dbReference type="RefSeq" id="WP_006971667.1">
    <property type="nucleotide sequence ID" value="NZ_ABCS01000022.1"/>
</dbReference>
<dbReference type="Gene3D" id="3.20.20.300">
    <property type="entry name" value="Glycoside hydrolase, family 3, N-terminal domain"/>
    <property type="match status" value="1"/>
</dbReference>
<dbReference type="InterPro" id="IPR017853">
    <property type="entry name" value="GH"/>
</dbReference>
<evidence type="ECO:0000256" key="1">
    <source>
        <dbReference type="ARBA" id="ARBA00005336"/>
    </source>
</evidence>
<dbReference type="InterPro" id="IPR001764">
    <property type="entry name" value="Glyco_hydro_3_N"/>
</dbReference>
<dbReference type="PANTHER" id="PTHR30480">
    <property type="entry name" value="BETA-HEXOSAMINIDASE-RELATED"/>
    <property type="match status" value="1"/>
</dbReference>
<comment type="similarity">
    <text evidence="1">Belongs to the glycosyl hydrolase 3 family.</text>
</comment>
<dbReference type="SUPFAM" id="SSF51445">
    <property type="entry name" value="(Trans)glycosidases"/>
    <property type="match status" value="1"/>
</dbReference>
<evidence type="ECO:0000313" key="6">
    <source>
        <dbReference type="Proteomes" id="UP000005801"/>
    </source>
</evidence>
<dbReference type="GO" id="GO:0005975">
    <property type="term" value="P:carbohydrate metabolic process"/>
    <property type="evidence" value="ECO:0007669"/>
    <property type="project" value="InterPro"/>
</dbReference>
<protein>
    <recommendedName>
        <fullName evidence="4">Glycoside hydrolase family 3 N-terminal domain-containing protein</fullName>
    </recommendedName>
</protein>
<keyword evidence="6" id="KW-1185">Reference proteome</keyword>
<dbReference type="eggNOG" id="COG1472">
    <property type="taxonomic scope" value="Bacteria"/>
</dbReference>
<dbReference type="InterPro" id="IPR050226">
    <property type="entry name" value="NagZ_Beta-hexosaminidase"/>
</dbReference>
<feature type="domain" description="Glycoside hydrolase family 3 N-terminal" evidence="4">
    <location>
        <begin position="8"/>
        <end position="227"/>
    </location>
</feature>
<dbReference type="InterPro" id="IPR036962">
    <property type="entry name" value="Glyco_hydro_3_N_sf"/>
</dbReference>
<dbReference type="Proteomes" id="UP000005801">
    <property type="component" value="Unassembled WGS sequence"/>
</dbReference>
<comment type="caution">
    <text evidence="5">The sequence shown here is derived from an EMBL/GenBank/DDBJ whole genome shotgun (WGS) entry which is preliminary data.</text>
</comment>
<keyword evidence="3" id="KW-0326">Glycosidase</keyword>
<dbReference type="GO" id="GO:0009254">
    <property type="term" value="P:peptidoglycan turnover"/>
    <property type="evidence" value="ECO:0007669"/>
    <property type="project" value="TreeGrafter"/>
</dbReference>
<organism evidence="5 6">
    <name type="scientific">Plesiocystis pacifica SIR-1</name>
    <dbReference type="NCBI Taxonomy" id="391625"/>
    <lineage>
        <taxon>Bacteria</taxon>
        <taxon>Pseudomonadati</taxon>
        <taxon>Myxococcota</taxon>
        <taxon>Polyangia</taxon>
        <taxon>Nannocystales</taxon>
        <taxon>Nannocystaceae</taxon>
        <taxon>Plesiocystis</taxon>
    </lineage>
</organism>
<sequence>MSSKWHPGQLLFVGFHGLEIPPDLRERVREGRVGGVILFKRNIGDPAQVRRVVAELHALAPADAPLTVALDQEGGRVQRLRDPWTEWPPMRTLGARAPEDTARFARALALELLDCGFDLDFAPVVDVDSNPDNPVIGDRSFARDPATVGAHGAAFIRAMQAAGVAACAKHFPGHGDTDLDSHLALPRLDLDLERLERVELPPFSAVIEAEVATIMTAHVLFPKLDASARRPSPPRSWACCATSSATTAWCSATTSRCARSRITSRSKRAASAPCEPAST</sequence>
<dbReference type="STRING" id="391625.PPSIR1_27268"/>
<dbReference type="PANTHER" id="PTHR30480:SF16">
    <property type="entry name" value="GLYCOSIDE HYDROLASE FAMILY 3 DOMAIN PROTEIN"/>
    <property type="match status" value="1"/>
</dbReference>
<accession>A6G4L8</accession>
<proteinExistence type="inferred from homology"/>
<dbReference type="GO" id="GO:0004553">
    <property type="term" value="F:hydrolase activity, hydrolyzing O-glycosyl compounds"/>
    <property type="evidence" value="ECO:0007669"/>
    <property type="project" value="InterPro"/>
</dbReference>